<organism evidence="4 5">
    <name type="scientific">Aeromicrobium halocynthiae</name>
    <dbReference type="NCBI Taxonomy" id="560557"/>
    <lineage>
        <taxon>Bacteria</taxon>
        <taxon>Bacillati</taxon>
        <taxon>Actinomycetota</taxon>
        <taxon>Actinomycetes</taxon>
        <taxon>Propionibacteriales</taxon>
        <taxon>Nocardioidaceae</taxon>
        <taxon>Aeromicrobium</taxon>
    </lineage>
</organism>
<reference evidence="4 5" key="1">
    <citation type="journal article" date="2019" name="Int. J. Syst. Evol. Microbiol.">
        <title>The Global Catalogue of Microorganisms (GCM) 10K type strain sequencing project: providing services to taxonomists for standard genome sequencing and annotation.</title>
        <authorList>
            <consortium name="The Broad Institute Genomics Platform"/>
            <consortium name="The Broad Institute Genome Sequencing Center for Infectious Disease"/>
            <person name="Wu L."/>
            <person name="Ma J."/>
        </authorList>
    </citation>
    <scope>NUCLEOTIDE SEQUENCE [LARGE SCALE GENOMIC DNA]</scope>
    <source>
        <strain evidence="4 5">JCM 15749</strain>
    </source>
</reference>
<comment type="caution">
    <text evidence="4">The sequence shown here is derived from an EMBL/GenBank/DDBJ whole genome shotgun (WGS) entry which is preliminary data.</text>
</comment>
<feature type="domain" description="N-acetyltransferase" evidence="3">
    <location>
        <begin position="447"/>
        <end position="592"/>
    </location>
</feature>
<dbReference type="InterPro" id="IPR000182">
    <property type="entry name" value="GNAT_dom"/>
</dbReference>
<sequence length="592" mass="65370">MHVTPRVIGMRLTHVAHLRLPFGRVLGYELQVSSTADELPVSFDQRRHVAAGERPGSWMAITLRWDVDDLDALATAWRRVVERHGTLCSVFEPAEQPGTDPRLRAVTLGLGRWVEHETAPGARLSDAVRSILDTHCTPYSRPAHRLCVVQGADEATVVIAADHSHVDMWSLLVVARDLRAALDGRLDERPVPAFADHTVALRERPRAPEDVRARWREVLRDAGDVMPRFPLPLGDLEDPVPERVELRDVLDVDASAALSRRARELGVSTLALTTSVMTAATADLAGTGLRAVFPVHSRYDERWHDSVGWFITNSVVDSADASPAACAAAIKEAVRLGSYPLEDVLAPWGGMPQAPGMFAISWLDLRRLPVRIDHLGMQAQYVSAAGRTDGVMVWFVLDEDGMRLRCRYPDTTTARASVRSWLDAVVHGLRRQARRAGAEITVAGVEMLVDRAERTDVATIARLLADDPIGATRESLDLRDYEEAFDAISRDSSQFLAVVRDGEEVVATAQLSIVPGLSRGGATRLQIEGVRVDRHRRGRGLGSALLEWAHEHGRARGARLAQLTTDVERPEARRFYARHGYEATHVGLKRTL</sequence>
<dbReference type="Pfam" id="PF00583">
    <property type="entry name" value="Acetyltransf_1"/>
    <property type="match status" value="1"/>
</dbReference>
<dbReference type="InterPro" id="IPR016181">
    <property type="entry name" value="Acyl_CoA_acyltransferase"/>
</dbReference>
<keyword evidence="1" id="KW-0808">Transferase</keyword>
<keyword evidence="2" id="KW-0012">Acyltransferase</keyword>
<dbReference type="PANTHER" id="PTHR43877">
    <property type="entry name" value="AMINOALKYLPHOSPHONATE N-ACETYLTRANSFERASE-RELATED-RELATED"/>
    <property type="match status" value="1"/>
</dbReference>
<gene>
    <name evidence="4" type="ORF">GCM10009821_01980</name>
</gene>
<dbReference type="SUPFAM" id="SSF55729">
    <property type="entry name" value="Acyl-CoA N-acyltransferases (Nat)"/>
    <property type="match status" value="1"/>
</dbReference>
<proteinExistence type="predicted"/>
<dbReference type="EMBL" id="BAAAPY010000001">
    <property type="protein sequence ID" value="GAA2069266.1"/>
    <property type="molecule type" value="Genomic_DNA"/>
</dbReference>
<dbReference type="Proteomes" id="UP001501480">
    <property type="component" value="Unassembled WGS sequence"/>
</dbReference>
<dbReference type="InterPro" id="IPR023213">
    <property type="entry name" value="CAT-like_dom_sf"/>
</dbReference>
<name>A0ABN2VQ65_9ACTN</name>
<dbReference type="InterPro" id="IPR050832">
    <property type="entry name" value="Bact_Acetyltransf"/>
</dbReference>
<evidence type="ECO:0000259" key="3">
    <source>
        <dbReference type="PROSITE" id="PS51186"/>
    </source>
</evidence>
<keyword evidence="5" id="KW-1185">Reference proteome</keyword>
<dbReference type="SUPFAM" id="SSF52777">
    <property type="entry name" value="CoA-dependent acyltransferases"/>
    <property type="match status" value="2"/>
</dbReference>
<evidence type="ECO:0000256" key="1">
    <source>
        <dbReference type="ARBA" id="ARBA00022679"/>
    </source>
</evidence>
<dbReference type="PANTHER" id="PTHR43877:SF2">
    <property type="entry name" value="AMINOALKYLPHOSPHONATE N-ACETYLTRANSFERASE-RELATED"/>
    <property type="match status" value="1"/>
</dbReference>
<dbReference type="Gene3D" id="3.30.559.30">
    <property type="entry name" value="Nonribosomal peptide synthetase, condensation domain"/>
    <property type="match status" value="1"/>
</dbReference>
<dbReference type="CDD" id="cd04301">
    <property type="entry name" value="NAT_SF"/>
    <property type="match status" value="1"/>
</dbReference>
<dbReference type="Gene3D" id="3.30.559.10">
    <property type="entry name" value="Chloramphenicol acetyltransferase-like domain"/>
    <property type="match status" value="1"/>
</dbReference>
<evidence type="ECO:0000313" key="5">
    <source>
        <dbReference type="Proteomes" id="UP001501480"/>
    </source>
</evidence>
<evidence type="ECO:0000313" key="4">
    <source>
        <dbReference type="EMBL" id="GAA2069266.1"/>
    </source>
</evidence>
<evidence type="ECO:0000256" key="2">
    <source>
        <dbReference type="ARBA" id="ARBA00023315"/>
    </source>
</evidence>
<dbReference type="Gene3D" id="3.40.630.30">
    <property type="match status" value="1"/>
</dbReference>
<dbReference type="PROSITE" id="PS51186">
    <property type="entry name" value="GNAT"/>
    <property type="match status" value="1"/>
</dbReference>
<accession>A0ABN2VQ65</accession>
<protein>
    <submittedName>
        <fullName evidence="4">Peptide synthetase</fullName>
    </submittedName>
</protein>